<keyword evidence="1" id="KW-0808">Transferase</keyword>
<dbReference type="RefSeq" id="WP_027223055.1">
    <property type="nucleotide sequence ID" value="NZ_CAAAIJ010000010.1"/>
</dbReference>
<sequence length="155" mass="17687">MAKNVSLFLLYSASIFIIYNNSSQSIQQRYFKTIIACNDLTKQFYDIARSIESTKGITPTFVFLDKYATGSELSSYQAKMFAEGIISKIYSVERGHVFGAESLMYRYWSSTGNVIGTPLIVISKDRKALDNPKYKNKIVKSPLYIKSDLMVREKE</sequence>
<dbReference type="GO" id="GO:0016757">
    <property type="term" value="F:glycosyltransferase activity"/>
    <property type="evidence" value="ECO:0007669"/>
    <property type="project" value="UniProtKB-KW"/>
</dbReference>
<protein>
    <submittedName>
        <fullName evidence="1">Dolichyl-phosphate mannosyltransferase</fullName>
    </submittedName>
</protein>
<dbReference type="AlphaFoldDB" id="A0AAX2J1M2"/>
<dbReference type="Proteomes" id="UP000249566">
    <property type="component" value="Chromosome 1"/>
</dbReference>
<gene>
    <name evidence="1" type="ORF">NCTC12272_03056</name>
</gene>
<accession>A0AAX2J1M2</accession>
<name>A0AAX2J1M2_LEGPN</name>
<organism evidence="1 2">
    <name type="scientific">Legionella pneumophila subsp. pascullei</name>
    <dbReference type="NCBI Taxonomy" id="91890"/>
    <lineage>
        <taxon>Bacteria</taxon>
        <taxon>Pseudomonadati</taxon>
        <taxon>Pseudomonadota</taxon>
        <taxon>Gammaproteobacteria</taxon>
        <taxon>Legionellales</taxon>
        <taxon>Legionellaceae</taxon>
        <taxon>Legionella</taxon>
    </lineage>
</organism>
<evidence type="ECO:0000313" key="2">
    <source>
        <dbReference type="Proteomes" id="UP000249566"/>
    </source>
</evidence>
<reference evidence="1 2" key="1">
    <citation type="submission" date="2018-06" db="EMBL/GenBank/DDBJ databases">
        <authorList>
            <consortium name="Pathogen Informatics"/>
            <person name="Doyle S."/>
        </authorList>
    </citation>
    <scope>NUCLEOTIDE SEQUENCE [LARGE SCALE GENOMIC DNA]</scope>
    <source>
        <strain evidence="1 2">NCTC12272</strain>
    </source>
</reference>
<proteinExistence type="predicted"/>
<dbReference type="EMBL" id="LS483412">
    <property type="protein sequence ID" value="SQG91831.1"/>
    <property type="molecule type" value="Genomic_DNA"/>
</dbReference>
<keyword evidence="1" id="KW-0328">Glycosyltransferase</keyword>
<evidence type="ECO:0000313" key="1">
    <source>
        <dbReference type="EMBL" id="SQG91831.1"/>
    </source>
</evidence>